<gene>
    <name evidence="1" type="ORF">M5D96_007078</name>
</gene>
<dbReference type="EMBL" id="JAMKOV010000005">
    <property type="protein sequence ID" value="KAI8039658.1"/>
    <property type="molecule type" value="Genomic_DNA"/>
</dbReference>
<proteinExistence type="predicted"/>
<dbReference type="Proteomes" id="UP001059596">
    <property type="component" value="Unassembled WGS sequence"/>
</dbReference>
<sequence length="72" mass="7990">MPGGSHTDNVIDTPATRFRFQALQRPTSVERPTSSAPNPTVPIYSTFTPSTMDERILCRHVLRLIGTFAECV</sequence>
<accession>A0A9P9YMW2</accession>
<organism evidence="1 2">
    <name type="scientific">Drosophila gunungcola</name>
    <name type="common">fruit fly</name>
    <dbReference type="NCBI Taxonomy" id="103775"/>
    <lineage>
        <taxon>Eukaryota</taxon>
        <taxon>Metazoa</taxon>
        <taxon>Ecdysozoa</taxon>
        <taxon>Arthropoda</taxon>
        <taxon>Hexapoda</taxon>
        <taxon>Insecta</taxon>
        <taxon>Pterygota</taxon>
        <taxon>Neoptera</taxon>
        <taxon>Endopterygota</taxon>
        <taxon>Diptera</taxon>
        <taxon>Brachycera</taxon>
        <taxon>Muscomorpha</taxon>
        <taxon>Ephydroidea</taxon>
        <taxon>Drosophilidae</taxon>
        <taxon>Drosophila</taxon>
        <taxon>Sophophora</taxon>
    </lineage>
</organism>
<evidence type="ECO:0000313" key="2">
    <source>
        <dbReference type="Proteomes" id="UP001059596"/>
    </source>
</evidence>
<evidence type="ECO:0000313" key="1">
    <source>
        <dbReference type="EMBL" id="KAI8039658.1"/>
    </source>
</evidence>
<dbReference type="AlphaFoldDB" id="A0A9P9YMW2"/>
<name>A0A9P9YMW2_9MUSC</name>
<reference evidence="1" key="1">
    <citation type="journal article" date="2023" name="Genome Biol. Evol.">
        <title>Long-read-based Genome Assembly of Drosophila gunungcola Reveals Fewer Chemosensory Genes in Flower-breeding Species.</title>
        <authorList>
            <person name="Negi A."/>
            <person name="Liao B.Y."/>
            <person name="Yeh S.D."/>
        </authorList>
    </citation>
    <scope>NUCLEOTIDE SEQUENCE</scope>
    <source>
        <strain evidence="1">Sukarami</strain>
    </source>
</reference>
<keyword evidence="2" id="KW-1185">Reference proteome</keyword>
<protein>
    <submittedName>
        <fullName evidence="1">Uncharacterized protein</fullName>
    </submittedName>
</protein>
<comment type="caution">
    <text evidence="1">The sequence shown here is derived from an EMBL/GenBank/DDBJ whole genome shotgun (WGS) entry which is preliminary data.</text>
</comment>